<accession>A0A098Y583</accession>
<dbReference type="GO" id="GO:1904680">
    <property type="term" value="F:peptide transmembrane transporter activity"/>
    <property type="evidence" value="ECO:0007669"/>
    <property type="project" value="TreeGrafter"/>
</dbReference>
<dbReference type="PIRSF" id="PIRSF002741">
    <property type="entry name" value="MppA"/>
    <property type="match status" value="1"/>
</dbReference>
<dbReference type="GO" id="GO:0015833">
    <property type="term" value="P:peptide transport"/>
    <property type="evidence" value="ECO:0007669"/>
    <property type="project" value="TreeGrafter"/>
</dbReference>
<dbReference type="Pfam" id="PF00496">
    <property type="entry name" value="SBP_bac_5"/>
    <property type="match status" value="1"/>
</dbReference>
<evidence type="ECO:0000256" key="4">
    <source>
        <dbReference type="SAM" id="SignalP"/>
    </source>
</evidence>
<gene>
    <name evidence="6" type="ORF">IN07_16230</name>
</gene>
<proteinExistence type="inferred from homology"/>
<protein>
    <submittedName>
        <fullName evidence="6">ABC transporter substrate-binding protein</fullName>
    </submittedName>
</protein>
<dbReference type="EMBL" id="JPMX01000075">
    <property type="protein sequence ID" value="KGH45644.1"/>
    <property type="molecule type" value="Genomic_DNA"/>
</dbReference>
<evidence type="ECO:0000256" key="1">
    <source>
        <dbReference type="ARBA" id="ARBA00005695"/>
    </source>
</evidence>
<evidence type="ECO:0000256" key="3">
    <source>
        <dbReference type="ARBA" id="ARBA00022729"/>
    </source>
</evidence>
<feature type="chain" id="PRO_5038987584" evidence="4">
    <location>
        <begin position="33"/>
        <end position="530"/>
    </location>
</feature>
<dbReference type="GO" id="GO:0043190">
    <property type="term" value="C:ATP-binding cassette (ABC) transporter complex"/>
    <property type="evidence" value="ECO:0007669"/>
    <property type="project" value="InterPro"/>
</dbReference>
<name>A0A098Y583_9ACTN</name>
<dbReference type="Proteomes" id="UP000029713">
    <property type="component" value="Unassembled WGS sequence"/>
</dbReference>
<dbReference type="Gene3D" id="3.40.190.10">
    <property type="entry name" value="Periplasmic binding protein-like II"/>
    <property type="match status" value="1"/>
</dbReference>
<dbReference type="PANTHER" id="PTHR30290:SF9">
    <property type="entry name" value="OLIGOPEPTIDE-BINDING PROTEIN APPA"/>
    <property type="match status" value="1"/>
</dbReference>
<dbReference type="AlphaFoldDB" id="A0A098Y583"/>
<keyword evidence="7" id="KW-1185">Reference proteome</keyword>
<dbReference type="GO" id="GO:0042597">
    <property type="term" value="C:periplasmic space"/>
    <property type="evidence" value="ECO:0007669"/>
    <property type="project" value="UniProtKB-ARBA"/>
</dbReference>
<dbReference type="Gene3D" id="3.90.76.10">
    <property type="entry name" value="Dipeptide-binding Protein, Domain 1"/>
    <property type="match status" value="1"/>
</dbReference>
<dbReference type="SUPFAM" id="SSF53850">
    <property type="entry name" value="Periplasmic binding protein-like II"/>
    <property type="match status" value="1"/>
</dbReference>
<comment type="similarity">
    <text evidence="1">Belongs to the bacterial solute-binding protein 5 family.</text>
</comment>
<keyword evidence="3 4" id="KW-0732">Signal</keyword>
<dbReference type="PANTHER" id="PTHR30290">
    <property type="entry name" value="PERIPLASMIC BINDING COMPONENT OF ABC TRANSPORTER"/>
    <property type="match status" value="1"/>
</dbReference>
<comment type="caution">
    <text evidence="6">The sequence shown here is derived from an EMBL/GenBank/DDBJ whole genome shotgun (WGS) entry which is preliminary data.</text>
</comment>
<dbReference type="InterPro" id="IPR039424">
    <property type="entry name" value="SBP_5"/>
</dbReference>
<evidence type="ECO:0000313" key="6">
    <source>
        <dbReference type="EMBL" id="KGH45644.1"/>
    </source>
</evidence>
<evidence type="ECO:0000256" key="2">
    <source>
        <dbReference type="ARBA" id="ARBA00022448"/>
    </source>
</evidence>
<dbReference type="InterPro" id="IPR000914">
    <property type="entry name" value="SBP_5_dom"/>
</dbReference>
<dbReference type="STRING" id="1522368.IN07_16230"/>
<evidence type="ECO:0000313" key="7">
    <source>
        <dbReference type="Proteomes" id="UP000029713"/>
    </source>
</evidence>
<dbReference type="InterPro" id="IPR030678">
    <property type="entry name" value="Peptide/Ni-bd"/>
</dbReference>
<reference evidence="6 7" key="1">
    <citation type="submission" date="2014-07" db="EMBL/GenBank/DDBJ databases">
        <title>Biosystematic studies on Modestobacter strains isolated from extreme hyper-arid desert soil and from historic building.</title>
        <authorList>
            <person name="Bukarasam K."/>
            <person name="Bull A."/>
            <person name="Girard G."/>
            <person name="van Wezel G."/>
            <person name="Goodfellow M."/>
        </authorList>
    </citation>
    <scope>NUCLEOTIDE SEQUENCE [LARGE SCALE GENOMIC DNA]</scope>
    <source>
        <strain evidence="6 7">KNN45-2b</strain>
    </source>
</reference>
<evidence type="ECO:0000259" key="5">
    <source>
        <dbReference type="Pfam" id="PF00496"/>
    </source>
</evidence>
<feature type="domain" description="Solute-binding protein family 5" evidence="5">
    <location>
        <begin position="89"/>
        <end position="445"/>
    </location>
</feature>
<sequence>MNTTRARRSPSRIRSLAAAAALGLLLSACSVSDPEAPAADGEGGDATFSIAVGIDPDTFDPAGQTTTTVSNMVDYVVETLVEIDDEGEIAGVLAESYEVSEDGLTLTFELREGVTFQDGTPFDAEAVVYNLERITDPELTVPQGAAFAAFESATAVDENTVEVSLSQPSPGFVSALSATVAGIISPTSVDAEGNSYQEYTRPVGTGPYEFGEYTAGESLTVTKYGDYWGEEPYYETVVFRVVPEAATRESLLLAGQVDMIILPPVSDIEALQANEDVEVLLAESDRTIFIALDNTDPVMQDPRVRQALNYAVDKQAIIDNVLFGAAEVLDAPMAPSLFGYCETGSYEYDPERARQLLEEAGAVGASIELLTPSGRYVQDAQAAEAIAGYLREAGLDVSVSTSDFPSFLARVNAPVTENTPEAHLLGWAPAYLDADFQMQMFRQATHPPAGLGTSFYTNPEVEALLAQADVETDRDTREQLYCDASQIIWDDAPWIFLWTQSFPIVYDADVTGVSATPVEKFDAMYARPAN</sequence>
<dbReference type="OrthoDB" id="5240629at2"/>
<dbReference type="RefSeq" id="WP_036337107.1">
    <property type="nucleotide sequence ID" value="NZ_JPMX01000075.1"/>
</dbReference>
<feature type="signal peptide" evidence="4">
    <location>
        <begin position="1"/>
        <end position="32"/>
    </location>
</feature>
<organism evidence="6 7">
    <name type="scientific">Modestobacter caceresii</name>
    <dbReference type="NCBI Taxonomy" id="1522368"/>
    <lineage>
        <taxon>Bacteria</taxon>
        <taxon>Bacillati</taxon>
        <taxon>Actinomycetota</taxon>
        <taxon>Actinomycetes</taxon>
        <taxon>Geodermatophilales</taxon>
        <taxon>Geodermatophilaceae</taxon>
        <taxon>Modestobacter</taxon>
    </lineage>
</organism>
<keyword evidence="2" id="KW-0813">Transport</keyword>
<dbReference type="Gene3D" id="3.10.105.10">
    <property type="entry name" value="Dipeptide-binding Protein, Domain 3"/>
    <property type="match status" value="1"/>
</dbReference>
<dbReference type="PROSITE" id="PS51257">
    <property type="entry name" value="PROKAR_LIPOPROTEIN"/>
    <property type="match status" value="1"/>
</dbReference>